<reference evidence="10" key="2">
    <citation type="journal article" date="2021" name="PeerJ">
        <title>Extensive microbial diversity within the chicken gut microbiome revealed by metagenomics and culture.</title>
        <authorList>
            <person name="Gilroy R."/>
            <person name="Ravi A."/>
            <person name="Getino M."/>
            <person name="Pursley I."/>
            <person name="Horton D.L."/>
            <person name="Alikhan N.F."/>
            <person name="Baker D."/>
            <person name="Gharbi K."/>
            <person name="Hall N."/>
            <person name="Watson M."/>
            <person name="Adriaenssens E.M."/>
            <person name="Foster-Nyarko E."/>
            <person name="Jarju S."/>
            <person name="Secka A."/>
            <person name="Antonio M."/>
            <person name="Oren A."/>
            <person name="Chaudhuri R.R."/>
            <person name="La Ragione R."/>
            <person name="Hildebrand F."/>
            <person name="Pallen M.J."/>
        </authorList>
    </citation>
    <scope>NUCLEOTIDE SEQUENCE</scope>
    <source>
        <strain evidence="10">2889</strain>
    </source>
</reference>
<dbReference type="Pfam" id="PF01512">
    <property type="entry name" value="Complex1_51K"/>
    <property type="match status" value="1"/>
</dbReference>
<comment type="subunit">
    <text evidence="8">The complex is composed of six subunits: RnfA, RnfB, RnfC, RnfD, RnfE and RnfG.</text>
</comment>
<dbReference type="PROSITE" id="PS51379">
    <property type="entry name" value="4FE4S_FER_2"/>
    <property type="match status" value="1"/>
</dbReference>
<keyword evidence="2 8" id="KW-0004">4Fe-4S</keyword>
<dbReference type="Gene3D" id="3.30.70.20">
    <property type="match status" value="1"/>
</dbReference>
<keyword evidence="8" id="KW-0472">Membrane</keyword>
<dbReference type="GO" id="GO:0046872">
    <property type="term" value="F:metal ion binding"/>
    <property type="evidence" value="ECO:0007669"/>
    <property type="project" value="UniProtKB-KW"/>
</dbReference>
<dbReference type="InterPro" id="IPR017896">
    <property type="entry name" value="4Fe4S_Fe-S-bd"/>
</dbReference>
<comment type="subcellular location">
    <subcellularLocation>
        <location evidence="8">Cell membrane</location>
        <topology evidence="8">Peripheral membrane protein</topology>
    </subcellularLocation>
</comment>
<feature type="binding site" evidence="8">
    <location>
        <position position="409"/>
    </location>
    <ligand>
        <name>[4Fe-4S] cluster</name>
        <dbReference type="ChEBI" id="CHEBI:49883"/>
        <label>2</label>
    </ligand>
</feature>
<comment type="caution">
    <text evidence="10">The sequence shown here is derived from an EMBL/GenBank/DDBJ whole genome shotgun (WGS) entry which is preliminary data.</text>
</comment>
<name>A0A9D9H1D0_9BACT</name>
<dbReference type="InterPro" id="IPR019554">
    <property type="entry name" value="Soluble_ligand-bd"/>
</dbReference>
<dbReference type="Pfam" id="PF10531">
    <property type="entry name" value="SLBB"/>
    <property type="match status" value="1"/>
</dbReference>
<dbReference type="GO" id="GO:0009055">
    <property type="term" value="F:electron transfer activity"/>
    <property type="evidence" value="ECO:0007669"/>
    <property type="project" value="InterPro"/>
</dbReference>
<evidence type="ECO:0000256" key="1">
    <source>
        <dbReference type="ARBA" id="ARBA00022448"/>
    </source>
</evidence>
<dbReference type="PANTHER" id="PTHR43034">
    <property type="entry name" value="ION-TRANSLOCATING OXIDOREDUCTASE COMPLEX SUBUNIT C"/>
    <property type="match status" value="1"/>
</dbReference>
<dbReference type="SUPFAM" id="SSF46548">
    <property type="entry name" value="alpha-helical ferredoxin"/>
    <property type="match status" value="1"/>
</dbReference>
<organism evidence="10 11">
    <name type="scientific">Candidatus Pullibacteroides excrementavium</name>
    <dbReference type="NCBI Taxonomy" id="2840905"/>
    <lineage>
        <taxon>Bacteria</taxon>
        <taxon>Pseudomonadati</taxon>
        <taxon>Bacteroidota</taxon>
        <taxon>Bacteroidia</taxon>
        <taxon>Bacteroidales</taxon>
        <taxon>Candidatus Pullibacteroides</taxon>
    </lineage>
</organism>
<keyword evidence="7 8" id="KW-0411">Iron-sulfur</keyword>
<feature type="binding site" evidence="8">
    <location>
        <position position="377"/>
    </location>
    <ligand>
        <name>[4Fe-4S] cluster</name>
        <dbReference type="ChEBI" id="CHEBI:49883"/>
        <label>2</label>
    </ligand>
</feature>
<dbReference type="GO" id="GO:0022900">
    <property type="term" value="P:electron transport chain"/>
    <property type="evidence" value="ECO:0007669"/>
    <property type="project" value="UniProtKB-UniRule"/>
</dbReference>
<dbReference type="PROSITE" id="PS00198">
    <property type="entry name" value="4FE4S_FER_1"/>
    <property type="match status" value="1"/>
</dbReference>
<keyword evidence="8" id="KW-1003">Cell membrane</keyword>
<keyword evidence="1 8" id="KW-0813">Transport</keyword>
<dbReference type="EMBL" id="JADIMZ010000090">
    <property type="protein sequence ID" value="MBO8432831.1"/>
    <property type="molecule type" value="Genomic_DNA"/>
</dbReference>
<dbReference type="Gene3D" id="3.40.50.11540">
    <property type="entry name" value="NADH-ubiquinone oxidoreductase 51kDa subunit"/>
    <property type="match status" value="1"/>
</dbReference>
<comment type="function">
    <text evidence="8">Part of a membrane-bound complex that couples electron transfer with translocation of ions across the membrane.</text>
</comment>
<gene>
    <name evidence="10" type="primary">rsxC</name>
    <name evidence="8" type="synonym">rnfC</name>
    <name evidence="10" type="ORF">IAB08_06015</name>
</gene>
<dbReference type="Pfam" id="PF13375">
    <property type="entry name" value="RnfC_N"/>
    <property type="match status" value="1"/>
</dbReference>
<sequence length="444" mass="47635">MKTFNIGGVHPNDSKLNADAPMQELPIPKQVCVMVSQHLGAPSQPIVKKGDKVKVGTVLTSNDAFLSAVVHSPVSGTVNKIADVIDASLYPKPAIFIDVEGDEWEENIDRSPEIKREINLEGPEIIQKIKEMGIVGMGGACFPTHVKLMPPKDAKAEYLLLNGVECEPYLTCDYRLMLDHAEEIMIGAQILMKALNVSQAIVGIEANKPKAIAHMSEKAKKFPGISVQALKMKYPQGAEKQLIKALTGRAVPSGKLPINVGCVVDNVATCYAVYQAVQKNMPLVQRIVTVTGPSVPQPTNFLARLGTPVSAFLEAIGGVPEDTGKVISGGPMMGKALANTEVSSVKGMSGILVLPEKQAHRNTVYPCIRCGKCVEACPMGLEPYLIASTSLAKAFDLTEKARVMDCIECGCCHFTCPSNRPLLDAIKLGKSTVGKIIRARNAKN</sequence>
<comment type="cofactor">
    <cofactor evidence="8">
        <name>[4Fe-4S] cluster</name>
        <dbReference type="ChEBI" id="CHEBI:49883"/>
    </cofactor>
    <text evidence="8">Binds 2 [4Fe-4S] clusters per subunit.</text>
</comment>
<evidence type="ECO:0000259" key="9">
    <source>
        <dbReference type="PROSITE" id="PS51379"/>
    </source>
</evidence>
<dbReference type="AlphaFoldDB" id="A0A9D9H1D0"/>
<evidence type="ECO:0000256" key="5">
    <source>
        <dbReference type="ARBA" id="ARBA00022982"/>
    </source>
</evidence>
<feature type="binding site" evidence="8">
    <location>
        <position position="412"/>
    </location>
    <ligand>
        <name>[4Fe-4S] cluster</name>
        <dbReference type="ChEBI" id="CHEBI:49883"/>
        <label>2</label>
    </ligand>
</feature>
<feature type="binding site" evidence="8">
    <location>
        <position position="373"/>
    </location>
    <ligand>
        <name>[4Fe-4S] cluster</name>
        <dbReference type="ChEBI" id="CHEBI:49883"/>
        <label>1</label>
    </ligand>
</feature>
<feature type="binding site" evidence="8">
    <location>
        <position position="370"/>
    </location>
    <ligand>
        <name>[4Fe-4S] cluster</name>
        <dbReference type="ChEBI" id="CHEBI:49883"/>
        <label>1</label>
    </ligand>
</feature>
<keyword evidence="4 8" id="KW-0677">Repeat</keyword>
<reference evidence="10" key="1">
    <citation type="submission" date="2020-10" db="EMBL/GenBank/DDBJ databases">
        <authorList>
            <person name="Gilroy R."/>
        </authorList>
    </citation>
    <scope>NUCLEOTIDE SEQUENCE</scope>
    <source>
        <strain evidence="10">2889</strain>
    </source>
</reference>
<feature type="binding site" evidence="8">
    <location>
        <position position="367"/>
    </location>
    <ligand>
        <name>[4Fe-4S] cluster</name>
        <dbReference type="ChEBI" id="CHEBI:49883"/>
        <label>1</label>
    </ligand>
</feature>
<dbReference type="Proteomes" id="UP000823612">
    <property type="component" value="Unassembled WGS sequence"/>
</dbReference>
<comment type="similarity">
    <text evidence="8">Belongs to the 4Fe4S bacterial-type ferredoxin family. RnfC subfamily.</text>
</comment>
<proteinExistence type="inferred from homology"/>
<evidence type="ECO:0000313" key="11">
    <source>
        <dbReference type="Proteomes" id="UP000823612"/>
    </source>
</evidence>
<dbReference type="NCBIfam" id="NF003454">
    <property type="entry name" value="PRK05035.1"/>
    <property type="match status" value="1"/>
</dbReference>
<dbReference type="InterPro" id="IPR010208">
    <property type="entry name" value="Ion_transpt_RnfC/RsxC"/>
</dbReference>
<feature type="binding site" evidence="8">
    <location>
        <position position="416"/>
    </location>
    <ligand>
        <name>[4Fe-4S] cluster</name>
        <dbReference type="ChEBI" id="CHEBI:49883"/>
        <label>1</label>
    </ligand>
</feature>
<evidence type="ECO:0000256" key="6">
    <source>
        <dbReference type="ARBA" id="ARBA00023004"/>
    </source>
</evidence>
<dbReference type="HAMAP" id="MF_00461">
    <property type="entry name" value="RsxC_RnfC"/>
    <property type="match status" value="1"/>
</dbReference>
<dbReference type="InterPro" id="IPR011538">
    <property type="entry name" value="Nuo51_FMN-bd"/>
</dbReference>
<dbReference type="Pfam" id="PF13237">
    <property type="entry name" value="Fer4_10"/>
    <property type="match status" value="1"/>
</dbReference>
<dbReference type="InterPro" id="IPR037225">
    <property type="entry name" value="Nuo51_FMN-bd_sf"/>
</dbReference>
<dbReference type="GO" id="GO:0005886">
    <property type="term" value="C:plasma membrane"/>
    <property type="evidence" value="ECO:0007669"/>
    <property type="project" value="UniProtKB-SubCell"/>
</dbReference>
<dbReference type="NCBIfam" id="TIGR01945">
    <property type="entry name" value="rnfC"/>
    <property type="match status" value="1"/>
</dbReference>
<feature type="binding site" evidence="8">
    <location>
        <position position="406"/>
    </location>
    <ligand>
        <name>[4Fe-4S] cluster</name>
        <dbReference type="ChEBI" id="CHEBI:49883"/>
        <label>2</label>
    </ligand>
</feature>
<dbReference type="SUPFAM" id="SSF142019">
    <property type="entry name" value="Nqo1 FMN-binding domain-like"/>
    <property type="match status" value="1"/>
</dbReference>
<evidence type="ECO:0000256" key="7">
    <source>
        <dbReference type="ARBA" id="ARBA00023014"/>
    </source>
</evidence>
<evidence type="ECO:0000313" key="10">
    <source>
        <dbReference type="EMBL" id="MBO8432831.1"/>
    </source>
</evidence>
<feature type="domain" description="4Fe-4S ferredoxin-type" evidence="9">
    <location>
        <begin position="357"/>
        <end position="380"/>
    </location>
</feature>
<protein>
    <recommendedName>
        <fullName evidence="8">Ion-translocating oxidoreductase complex subunit C</fullName>
        <ecNumber evidence="8">7.-.-.-</ecNumber>
    </recommendedName>
    <alternativeName>
        <fullName evidence="8">Rnf electron transport complex subunit C</fullName>
    </alternativeName>
</protein>
<evidence type="ECO:0000256" key="2">
    <source>
        <dbReference type="ARBA" id="ARBA00022485"/>
    </source>
</evidence>
<keyword evidence="5 8" id="KW-0249">Electron transport</keyword>
<dbReference type="PANTHER" id="PTHR43034:SF2">
    <property type="entry name" value="ION-TRANSLOCATING OXIDOREDUCTASE COMPLEX SUBUNIT C"/>
    <property type="match status" value="1"/>
</dbReference>
<keyword evidence="6 8" id="KW-0408">Iron</keyword>
<keyword evidence="8" id="KW-1278">Translocase</keyword>
<evidence type="ECO:0000256" key="8">
    <source>
        <dbReference type="HAMAP-Rule" id="MF_00461"/>
    </source>
</evidence>
<dbReference type="GO" id="GO:0051539">
    <property type="term" value="F:4 iron, 4 sulfur cluster binding"/>
    <property type="evidence" value="ECO:0007669"/>
    <property type="project" value="UniProtKB-KW"/>
</dbReference>
<dbReference type="InterPro" id="IPR026902">
    <property type="entry name" value="RnfC_N"/>
</dbReference>
<dbReference type="EC" id="7.-.-.-" evidence="8"/>
<dbReference type="InterPro" id="IPR017900">
    <property type="entry name" value="4Fe4S_Fe_S_CS"/>
</dbReference>
<accession>A0A9D9H1D0</accession>
<evidence type="ECO:0000256" key="3">
    <source>
        <dbReference type="ARBA" id="ARBA00022723"/>
    </source>
</evidence>
<keyword evidence="3 8" id="KW-0479">Metal-binding</keyword>
<evidence type="ECO:0000256" key="4">
    <source>
        <dbReference type="ARBA" id="ARBA00022737"/>
    </source>
</evidence>